<dbReference type="Gene3D" id="2.30.29.30">
    <property type="entry name" value="Pleckstrin-homology domain (PH domain)/Phosphotyrosine-binding domain (PTB)"/>
    <property type="match status" value="1"/>
</dbReference>
<feature type="compositionally biased region" description="Basic and acidic residues" evidence="1">
    <location>
        <begin position="248"/>
        <end position="258"/>
    </location>
</feature>
<feature type="region of interest" description="Disordered" evidence="1">
    <location>
        <begin position="193"/>
        <end position="285"/>
    </location>
</feature>
<dbReference type="Pfam" id="PF01369">
    <property type="entry name" value="Sec7"/>
    <property type="match status" value="1"/>
</dbReference>
<feature type="compositionally biased region" description="Polar residues" evidence="1">
    <location>
        <begin position="198"/>
        <end position="209"/>
    </location>
</feature>
<dbReference type="InterPro" id="IPR011993">
    <property type="entry name" value="PH-like_dom_sf"/>
</dbReference>
<proteinExistence type="predicted"/>
<evidence type="ECO:0000313" key="5">
    <source>
        <dbReference type="Proteomes" id="UP000287166"/>
    </source>
</evidence>
<name>A0A401G8A1_9APHY</name>
<keyword evidence="5" id="KW-1185">Reference proteome</keyword>
<dbReference type="RefSeq" id="XP_027609292.1">
    <property type="nucleotide sequence ID" value="XM_027753491.1"/>
</dbReference>
<dbReference type="SUPFAM" id="SSF48425">
    <property type="entry name" value="Sec7 domain"/>
    <property type="match status" value="1"/>
</dbReference>
<feature type="region of interest" description="Disordered" evidence="1">
    <location>
        <begin position="1354"/>
        <end position="1387"/>
    </location>
</feature>
<accession>A0A401G8A1</accession>
<dbReference type="GO" id="GO:0005085">
    <property type="term" value="F:guanyl-nucleotide exchange factor activity"/>
    <property type="evidence" value="ECO:0007669"/>
    <property type="project" value="InterPro"/>
</dbReference>
<dbReference type="Gene3D" id="1.10.1000.11">
    <property type="entry name" value="Arf Nucleotide-binding Site Opener,domain 2"/>
    <property type="match status" value="1"/>
</dbReference>
<feature type="compositionally biased region" description="Low complexity" evidence="1">
    <location>
        <begin position="473"/>
        <end position="492"/>
    </location>
</feature>
<feature type="region of interest" description="Disordered" evidence="1">
    <location>
        <begin position="446"/>
        <end position="499"/>
    </location>
</feature>
<dbReference type="SMART" id="SM00222">
    <property type="entry name" value="Sec7"/>
    <property type="match status" value="1"/>
</dbReference>
<comment type="caution">
    <text evidence="4">The sequence shown here is derived from an EMBL/GenBank/DDBJ whole genome shotgun (WGS) entry which is preliminary data.</text>
</comment>
<dbReference type="PANTHER" id="PTHR10663:SF405">
    <property type="entry name" value="ARF GUANINE NUCLEOTIDE EXCHANGE FACTOR SYT1"/>
    <property type="match status" value="1"/>
</dbReference>
<feature type="domain" description="PH" evidence="2">
    <location>
        <begin position="794"/>
        <end position="920"/>
    </location>
</feature>
<feature type="compositionally biased region" description="Low complexity" evidence="1">
    <location>
        <begin position="144"/>
        <end position="155"/>
    </location>
</feature>
<feature type="compositionally biased region" description="Polar residues" evidence="1">
    <location>
        <begin position="216"/>
        <end position="226"/>
    </location>
</feature>
<sequence>MVGIFARNKGSPRTRIESTPPPPPPYESNGHHDPVFATTTTTHVVTTTTHTTTHFFSLPLWRRRCFPANPPAVGSQPMAGVSSDELGVLHSPAQHSVLLRDKELPPTPAEDTRTAMHETAQVDTGIDGTLQVRRGSDLSGPSLIRRGSPSPGESSSIALARAALGLGLPHVMPNGISASSSSSEENMITFVPPPPISQPLQSRALQSTIRRAKSFQVDSESSSEASTAIVGERMRSRGLSVGPLHLVSNEKGKEKQRESEDEAPGQTVRPAKPLSRKSSFWSRRRNDTHLAPPAIVPAVYDQSSGPSLPMLQPVSPFYVDTSIPPSPQPPPLHRRHSERTGSSSLKGEASDDPPSVPSNLPSSPGSSKSAFRRPRRPQTADSSARPRRSTIFGDIPQVVTSSPPPVPVPLSRIEEPAPVRTRAALARPRSSTNPPLLHRLSVSLFGSSTPSPSTSSSAPALGPNMFSDLATASPTSSPGSSRKSFSKPSIEIPRPRSEEESPEIYLHRLMEAVGKAEVAIVLASNPDAFHASALRAYIDQFEFAGDPLDVALRKLLMDVGLPRETQQIDRVIEAFAARYVRCNPNLFTSDDHPYILAFSLIMLHTDAFNKSNKRKMTKQDYVKNTRLPGVAQEVLDCFYDNIVFAPFIFIEDPLDVNGQRGLIPEAARRTSTLNTSSPGGHNSSSSTVLLGKNSKIDPYYLIARNLLDDLRINVHSLVPVESPYGYQGTGGPWDEEELLRVFVMASVVEVSVMENRYLSSPWFGLSTPGGPGPIFQSSLPITALPPQGETWSLKVTKVALLLRKEDTIDGGRRAMNRKWREWSVLLTGSQLLFFRDVSFVASLRAQIDPSVGRAVFPQAAAPHPDEFLTVKDAVAVYDRSYTQHRYTFRLVISDGRHFLMQAPDEKEMNEWISRINYASAFRTAGVRMRALGMSSRDIELTGIAAAASHMRDLQHRASPHQSPRIRTWCANTPEDASNSPRDFASAGGWLSTSPTSAQTTESEPVTTPIENTSRLFKATFDQVKTELATNRWRSLDGLSVTPPGRPRAYSLESTLNSPPMSPLSENGEGSRGSKRSEIIRSKLKELETSISHAQTQLDTDMRFVRNLGVLTPFQRATRDRVQLAVQGAAKRIMQVRLNLEKLMCYRDVLSDDLRADERNWQWTRKIAMRAATQKLESQRAPVLPRMTFSVYLNDTDSPLVSSPMSIPSTISASKTSSGLDSSFEESFHSALSNREWSGEASGSAKTIDSARPRASTLFDSPKASPIDGTSPRLSNGSYPFPDVSERPHASPLAPQGSTESAGRDSETTHEKFYTAPEISEEQAEDWNKTRAAKRVSLVRLPPDLRISVLFGKQGYSGSEISEGTDTTPSSPVQKPRNPFDRTESTVDTVAMLDL</sequence>
<feature type="region of interest" description="Disordered" evidence="1">
    <location>
        <begin position="1234"/>
        <end position="1325"/>
    </location>
</feature>
<evidence type="ECO:0000259" key="3">
    <source>
        <dbReference type="PROSITE" id="PS50190"/>
    </source>
</evidence>
<evidence type="ECO:0000256" key="1">
    <source>
        <dbReference type="SAM" id="MobiDB-lite"/>
    </source>
</evidence>
<dbReference type="PANTHER" id="PTHR10663">
    <property type="entry name" value="GUANYL-NUCLEOTIDE EXCHANGE FACTOR"/>
    <property type="match status" value="1"/>
</dbReference>
<dbReference type="STRING" id="139825.A0A401G8A1"/>
<dbReference type="Pfam" id="PF15410">
    <property type="entry name" value="PH_9"/>
    <property type="match status" value="1"/>
</dbReference>
<dbReference type="CDD" id="cd00171">
    <property type="entry name" value="Sec7"/>
    <property type="match status" value="1"/>
</dbReference>
<feature type="compositionally biased region" description="Low complexity" evidence="1">
    <location>
        <begin position="357"/>
        <end position="369"/>
    </location>
</feature>
<feature type="compositionally biased region" description="Basic and acidic residues" evidence="1">
    <location>
        <begin position="1301"/>
        <end position="1312"/>
    </location>
</feature>
<dbReference type="SUPFAM" id="SSF50729">
    <property type="entry name" value="PH domain-like"/>
    <property type="match status" value="1"/>
</dbReference>
<dbReference type="InterPro" id="IPR041681">
    <property type="entry name" value="PH_9"/>
</dbReference>
<dbReference type="InParanoid" id="A0A401G8A1"/>
<dbReference type="OrthoDB" id="430364at2759"/>
<feature type="region of interest" description="Disordered" evidence="1">
    <location>
        <begin position="319"/>
        <end position="415"/>
    </location>
</feature>
<dbReference type="GO" id="GO:0032012">
    <property type="term" value="P:regulation of ARF protein signal transduction"/>
    <property type="evidence" value="ECO:0007669"/>
    <property type="project" value="InterPro"/>
</dbReference>
<feature type="region of interest" description="Disordered" evidence="1">
    <location>
        <begin position="131"/>
        <end position="155"/>
    </location>
</feature>
<dbReference type="GeneID" id="38775296"/>
<gene>
    <name evidence="4" type="ORF">SCP_0112640</name>
</gene>
<evidence type="ECO:0000259" key="2">
    <source>
        <dbReference type="PROSITE" id="PS50003"/>
    </source>
</evidence>
<reference evidence="4 5" key="1">
    <citation type="journal article" date="2018" name="Sci. Rep.">
        <title>Genome sequence of the cauliflower mushroom Sparassis crispa (Hanabiratake) and its association with beneficial usage.</title>
        <authorList>
            <person name="Kiyama R."/>
            <person name="Furutani Y."/>
            <person name="Kawaguchi K."/>
            <person name="Nakanishi T."/>
        </authorList>
    </citation>
    <scope>NUCLEOTIDE SEQUENCE [LARGE SCALE GENOMIC DNA]</scope>
</reference>
<evidence type="ECO:0000313" key="4">
    <source>
        <dbReference type="EMBL" id="GBE78379.1"/>
    </source>
</evidence>
<dbReference type="PROSITE" id="PS50003">
    <property type="entry name" value="PH_DOMAIN"/>
    <property type="match status" value="1"/>
</dbReference>
<feature type="compositionally biased region" description="Polar residues" evidence="1">
    <location>
        <begin position="990"/>
        <end position="1006"/>
    </location>
</feature>
<dbReference type="EMBL" id="BFAD01000001">
    <property type="protein sequence ID" value="GBE78379.1"/>
    <property type="molecule type" value="Genomic_DNA"/>
</dbReference>
<protein>
    <submittedName>
        <fullName evidence="4">Uncharacterized protein</fullName>
    </submittedName>
</protein>
<feature type="compositionally biased region" description="Low complexity" evidence="1">
    <location>
        <begin position="446"/>
        <end position="463"/>
    </location>
</feature>
<dbReference type="Proteomes" id="UP000287166">
    <property type="component" value="Unassembled WGS sequence"/>
</dbReference>
<dbReference type="InterPro" id="IPR001849">
    <property type="entry name" value="PH_domain"/>
</dbReference>
<dbReference type="InterPro" id="IPR023394">
    <property type="entry name" value="Sec7_C_sf"/>
</dbReference>
<dbReference type="SMART" id="SM00233">
    <property type="entry name" value="PH"/>
    <property type="match status" value="1"/>
</dbReference>
<organism evidence="4 5">
    <name type="scientific">Sparassis crispa</name>
    <dbReference type="NCBI Taxonomy" id="139825"/>
    <lineage>
        <taxon>Eukaryota</taxon>
        <taxon>Fungi</taxon>
        <taxon>Dikarya</taxon>
        <taxon>Basidiomycota</taxon>
        <taxon>Agaricomycotina</taxon>
        <taxon>Agaricomycetes</taxon>
        <taxon>Polyporales</taxon>
        <taxon>Sparassidaceae</taxon>
        <taxon>Sparassis</taxon>
    </lineage>
</organism>
<dbReference type="InterPro" id="IPR000904">
    <property type="entry name" value="Sec7_dom"/>
</dbReference>
<feature type="region of interest" description="Disordered" evidence="1">
    <location>
        <begin position="973"/>
        <end position="1006"/>
    </location>
</feature>
<feature type="compositionally biased region" description="Polar residues" evidence="1">
    <location>
        <begin position="1355"/>
        <end position="1372"/>
    </location>
</feature>
<dbReference type="PROSITE" id="PS50190">
    <property type="entry name" value="SEC7"/>
    <property type="match status" value="1"/>
</dbReference>
<feature type="domain" description="SEC7" evidence="3">
    <location>
        <begin position="459"/>
        <end position="645"/>
    </location>
</feature>
<feature type="region of interest" description="Disordered" evidence="1">
    <location>
        <begin position="1"/>
        <end position="32"/>
    </location>
</feature>
<dbReference type="InterPro" id="IPR035999">
    <property type="entry name" value="Sec7_dom_sf"/>
</dbReference>
<feature type="region of interest" description="Disordered" evidence="1">
    <location>
        <begin position="1035"/>
        <end position="1075"/>
    </location>
</feature>